<dbReference type="AlphaFoldDB" id="A0A8H4W7D7"/>
<evidence type="ECO:0000256" key="2">
    <source>
        <dbReference type="ARBA" id="ARBA00023128"/>
    </source>
</evidence>
<dbReference type="EMBL" id="JAAMPI010000057">
    <property type="protein sequence ID" value="KAF4636612.1"/>
    <property type="molecule type" value="Genomic_DNA"/>
</dbReference>
<accession>A0A8H4W7D7</accession>
<dbReference type="PANTHER" id="PTHR28074:SF1">
    <property type="entry name" value="ATP SYNTHASE SUBUNIT K, MITOCHONDRIAL"/>
    <property type="match status" value="1"/>
</dbReference>
<feature type="region of interest" description="Disordered" evidence="4">
    <location>
        <begin position="64"/>
        <end position="85"/>
    </location>
</feature>
<evidence type="ECO:0000256" key="3">
    <source>
        <dbReference type="ARBA" id="ARBA00023136"/>
    </source>
</evidence>
<sequence>MVAMYTIAGRQIGSHWLAMATLASIGGLSSLALGGGSAAKKTQGPPINAQSPDEESFIKDFLAKAEQDGKKEGNNVDSTKKDAGR</sequence>
<keyword evidence="3" id="KW-0472">Membrane</keyword>
<evidence type="ECO:0000256" key="4">
    <source>
        <dbReference type="SAM" id="MobiDB-lite"/>
    </source>
</evidence>
<evidence type="ECO:0000313" key="5">
    <source>
        <dbReference type="EMBL" id="KAF4636612.1"/>
    </source>
</evidence>
<feature type="region of interest" description="Disordered" evidence="4">
    <location>
        <begin position="34"/>
        <end position="53"/>
    </location>
</feature>
<keyword evidence="2" id="KW-0496">Mitochondrion</keyword>
<evidence type="ECO:0000256" key="1">
    <source>
        <dbReference type="ARBA" id="ARBA00004325"/>
    </source>
</evidence>
<dbReference type="Proteomes" id="UP000566819">
    <property type="component" value="Unassembled WGS sequence"/>
</dbReference>
<dbReference type="OrthoDB" id="2094445at2759"/>
<reference evidence="5 6" key="1">
    <citation type="submission" date="2020-03" db="EMBL/GenBank/DDBJ databases">
        <title>Draft Genome Sequence of Cudoniella acicularis.</title>
        <authorList>
            <person name="Buettner E."/>
            <person name="Kellner H."/>
        </authorList>
    </citation>
    <scope>NUCLEOTIDE SEQUENCE [LARGE SCALE GENOMIC DNA]</scope>
    <source>
        <strain evidence="5 6">DSM 108380</strain>
    </source>
</reference>
<gene>
    <name evidence="5" type="ORF">G7Y89_g1475</name>
</gene>
<dbReference type="InterPro" id="IPR021278">
    <property type="entry name" value="ATP19"/>
</dbReference>
<keyword evidence="6" id="KW-1185">Reference proteome</keyword>
<comment type="subcellular location">
    <subcellularLocation>
        <location evidence="1">Mitochondrion membrane</location>
    </subcellularLocation>
</comment>
<dbReference type="Pfam" id="PF11022">
    <property type="entry name" value="ATP19"/>
    <property type="match status" value="1"/>
</dbReference>
<dbReference type="GO" id="GO:0015986">
    <property type="term" value="P:proton motive force-driven ATP synthesis"/>
    <property type="evidence" value="ECO:0007669"/>
    <property type="project" value="TreeGrafter"/>
</dbReference>
<protein>
    <submittedName>
        <fullName evidence="5">Uncharacterized protein</fullName>
    </submittedName>
</protein>
<evidence type="ECO:0000313" key="6">
    <source>
        <dbReference type="Proteomes" id="UP000566819"/>
    </source>
</evidence>
<organism evidence="5 6">
    <name type="scientific">Cudoniella acicularis</name>
    <dbReference type="NCBI Taxonomy" id="354080"/>
    <lineage>
        <taxon>Eukaryota</taxon>
        <taxon>Fungi</taxon>
        <taxon>Dikarya</taxon>
        <taxon>Ascomycota</taxon>
        <taxon>Pezizomycotina</taxon>
        <taxon>Leotiomycetes</taxon>
        <taxon>Helotiales</taxon>
        <taxon>Tricladiaceae</taxon>
        <taxon>Cudoniella</taxon>
    </lineage>
</organism>
<dbReference type="GO" id="GO:0031966">
    <property type="term" value="C:mitochondrial membrane"/>
    <property type="evidence" value="ECO:0007669"/>
    <property type="project" value="UniProtKB-SubCell"/>
</dbReference>
<comment type="caution">
    <text evidence="5">The sequence shown here is derived from an EMBL/GenBank/DDBJ whole genome shotgun (WGS) entry which is preliminary data.</text>
</comment>
<dbReference type="PANTHER" id="PTHR28074">
    <property type="entry name" value="ATP SYNTHASE SUBUNIT K, MITOCHONDRIAL"/>
    <property type="match status" value="1"/>
</dbReference>
<proteinExistence type="predicted"/>
<name>A0A8H4W7D7_9HELO</name>